<dbReference type="AlphaFoldDB" id="A0A7L4YIS5"/>
<reference evidence="4 5" key="1">
    <citation type="journal article" date="2018" name="Int. J. Syst. Evol. Microbiol.">
        <title>Epidermidibacterium keratini gen. nov., sp. nov., a member of the family Sporichthyaceae, isolated from keratin epidermis.</title>
        <authorList>
            <person name="Lee D.G."/>
            <person name="Trujillo M.E."/>
            <person name="Kang S."/>
            <person name="Nam J.J."/>
            <person name="Kim Y.J."/>
        </authorList>
    </citation>
    <scope>NUCLEOTIDE SEQUENCE [LARGE SCALE GENOMIC DNA]</scope>
    <source>
        <strain evidence="4 5">EPI-7</strain>
    </source>
</reference>
<dbReference type="InParanoid" id="A0A7L4YIS5"/>
<evidence type="ECO:0000313" key="4">
    <source>
        <dbReference type="EMBL" id="QHB99205.1"/>
    </source>
</evidence>
<feature type="domain" description="Inosine/uridine-preferring nucleoside hydrolase" evidence="3">
    <location>
        <begin position="8"/>
        <end position="313"/>
    </location>
</feature>
<dbReference type="RefSeq" id="WP_159542454.1">
    <property type="nucleotide sequence ID" value="NZ_CP047156.1"/>
</dbReference>
<protein>
    <submittedName>
        <fullName evidence="4">Nucleoside hydrolase</fullName>
    </submittedName>
</protein>
<dbReference type="FunCoup" id="A0A7L4YIS5">
    <property type="interactions" value="136"/>
</dbReference>
<name>A0A7L4YIS5_9ACTN</name>
<keyword evidence="5" id="KW-1185">Reference proteome</keyword>
<keyword evidence="1 4" id="KW-0378">Hydrolase</keyword>
<dbReference type="Pfam" id="PF01156">
    <property type="entry name" value="IU_nuc_hydro"/>
    <property type="match status" value="1"/>
</dbReference>
<dbReference type="GO" id="GO:0005829">
    <property type="term" value="C:cytosol"/>
    <property type="evidence" value="ECO:0007669"/>
    <property type="project" value="TreeGrafter"/>
</dbReference>
<dbReference type="InterPro" id="IPR023186">
    <property type="entry name" value="IUNH"/>
</dbReference>
<keyword evidence="2" id="KW-0326">Glycosidase</keyword>
<gene>
    <name evidence="4" type="ORF">EK0264_02150</name>
</gene>
<sequence>MSSSPISVILDCDPGIDDALAIALLAARPDIELVAITTVAGNVPLAATTDNALRLREFYRIDDVPVYAGADAPLRREPVFAGYVHGEDGLGGAPVPAASRGVDDGFAPEVIIELLRERPGEITLVAVGPMTNVALALRAEPKVAQWAKAVVLMGGAFTRGNITPAAEFNFFADPDAAAEVFHAPWQPVLTSLDVTLRARVGDEVMTRWSGYGPLSEQLLMPALANYFDNRAAGGVELELPDAVSRGGQAPAIHDACAAAYVIEPGLFTALPAHTAVETRGELTAGMSVVDFTPHGEQASNSTVLTEIDTPRFFALMSEAFETLSTRMQRQ</sequence>
<organism evidence="4 5">
    <name type="scientific">Epidermidibacterium keratini</name>
    <dbReference type="NCBI Taxonomy" id="1891644"/>
    <lineage>
        <taxon>Bacteria</taxon>
        <taxon>Bacillati</taxon>
        <taxon>Actinomycetota</taxon>
        <taxon>Actinomycetes</taxon>
        <taxon>Sporichthyales</taxon>
        <taxon>Sporichthyaceae</taxon>
        <taxon>Epidermidibacterium</taxon>
    </lineage>
</organism>
<dbReference type="InterPro" id="IPR001910">
    <property type="entry name" value="Inosine/uridine_hydrolase_dom"/>
</dbReference>
<dbReference type="GO" id="GO:0008477">
    <property type="term" value="F:purine nucleosidase activity"/>
    <property type="evidence" value="ECO:0007669"/>
    <property type="project" value="TreeGrafter"/>
</dbReference>
<evidence type="ECO:0000259" key="3">
    <source>
        <dbReference type="Pfam" id="PF01156"/>
    </source>
</evidence>
<dbReference type="PANTHER" id="PTHR12304:SF4">
    <property type="entry name" value="URIDINE NUCLEOSIDASE"/>
    <property type="match status" value="1"/>
</dbReference>
<dbReference type="GO" id="GO:0006152">
    <property type="term" value="P:purine nucleoside catabolic process"/>
    <property type="evidence" value="ECO:0007669"/>
    <property type="project" value="TreeGrafter"/>
</dbReference>
<dbReference type="Gene3D" id="3.90.245.10">
    <property type="entry name" value="Ribonucleoside hydrolase-like"/>
    <property type="match status" value="1"/>
</dbReference>
<dbReference type="KEGG" id="eke:EK0264_02150"/>
<dbReference type="OrthoDB" id="9797882at2"/>
<dbReference type="PANTHER" id="PTHR12304">
    <property type="entry name" value="INOSINE-URIDINE PREFERRING NUCLEOSIDE HYDROLASE"/>
    <property type="match status" value="1"/>
</dbReference>
<dbReference type="Proteomes" id="UP000463857">
    <property type="component" value="Chromosome"/>
</dbReference>
<dbReference type="InterPro" id="IPR036452">
    <property type="entry name" value="Ribo_hydro-like"/>
</dbReference>
<dbReference type="SUPFAM" id="SSF53590">
    <property type="entry name" value="Nucleoside hydrolase"/>
    <property type="match status" value="1"/>
</dbReference>
<dbReference type="EMBL" id="CP047156">
    <property type="protein sequence ID" value="QHB99205.1"/>
    <property type="molecule type" value="Genomic_DNA"/>
</dbReference>
<evidence type="ECO:0000256" key="1">
    <source>
        <dbReference type="ARBA" id="ARBA00022801"/>
    </source>
</evidence>
<evidence type="ECO:0000256" key="2">
    <source>
        <dbReference type="ARBA" id="ARBA00023295"/>
    </source>
</evidence>
<evidence type="ECO:0000313" key="5">
    <source>
        <dbReference type="Proteomes" id="UP000463857"/>
    </source>
</evidence>
<accession>A0A7L4YIS5</accession>
<proteinExistence type="predicted"/>